<dbReference type="GO" id="GO:0005886">
    <property type="term" value="C:plasma membrane"/>
    <property type="evidence" value="ECO:0007669"/>
    <property type="project" value="UniProtKB-SubCell"/>
</dbReference>
<dbReference type="PANTHER" id="PTHR30472:SF25">
    <property type="entry name" value="ABC TRANSPORTER PERMEASE PROTEIN MJ0876-RELATED"/>
    <property type="match status" value="1"/>
</dbReference>
<dbReference type="EMBL" id="AP023367">
    <property type="protein sequence ID" value="BCJ94571.1"/>
    <property type="molecule type" value="Genomic_DNA"/>
</dbReference>
<evidence type="ECO:0000256" key="7">
    <source>
        <dbReference type="ARBA" id="ARBA00023136"/>
    </source>
</evidence>
<dbReference type="GO" id="GO:0033214">
    <property type="term" value="P:siderophore-iron import into cell"/>
    <property type="evidence" value="ECO:0007669"/>
    <property type="project" value="TreeGrafter"/>
</dbReference>
<reference evidence="8 9" key="1">
    <citation type="journal article" date="2016" name="Int. J. Syst. Evol. Microbiol.">
        <title>Descriptions of Anaerotaenia torta gen. nov., sp. nov. and Anaerocolumna cellulosilytica gen. nov., sp. nov. isolated from a methanogenic reactor of cattle waste.</title>
        <authorList>
            <person name="Uek A."/>
            <person name="Ohtaki Y."/>
            <person name="Kaku N."/>
            <person name="Ueki K."/>
        </authorList>
    </citation>
    <scope>NUCLEOTIDE SEQUENCE [LARGE SCALE GENOMIC DNA]</scope>
    <source>
        <strain evidence="8 9">SN021</strain>
    </source>
</reference>
<dbReference type="SUPFAM" id="SSF81345">
    <property type="entry name" value="ABC transporter involved in vitamin B12 uptake, BtuC"/>
    <property type="match status" value="1"/>
</dbReference>
<dbReference type="RefSeq" id="WP_184089756.1">
    <property type="nucleotide sequence ID" value="NZ_AP023367.1"/>
</dbReference>
<evidence type="ECO:0000256" key="4">
    <source>
        <dbReference type="ARBA" id="ARBA00022475"/>
    </source>
</evidence>
<proteinExistence type="inferred from homology"/>
<evidence type="ECO:0000313" key="9">
    <source>
        <dbReference type="Proteomes" id="UP000515561"/>
    </source>
</evidence>
<dbReference type="Gene3D" id="1.10.3470.10">
    <property type="entry name" value="ABC transporter involved in vitamin B12 uptake, BtuC"/>
    <property type="match status" value="1"/>
</dbReference>
<protein>
    <submittedName>
        <fullName evidence="8">ABC transporter</fullName>
    </submittedName>
</protein>
<dbReference type="GO" id="GO:0022857">
    <property type="term" value="F:transmembrane transporter activity"/>
    <property type="evidence" value="ECO:0007669"/>
    <property type="project" value="InterPro"/>
</dbReference>
<keyword evidence="9" id="KW-1185">Reference proteome</keyword>
<dbReference type="Pfam" id="PF01032">
    <property type="entry name" value="FecCD"/>
    <property type="match status" value="1"/>
</dbReference>
<dbReference type="PANTHER" id="PTHR30472">
    <property type="entry name" value="FERRIC ENTEROBACTIN TRANSPORT SYSTEM PERMEASE PROTEIN"/>
    <property type="match status" value="1"/>
</dbReference>
<dbReference type="InterPro" id="IPR037294">
    <property type="entry name" value="ABC_BtuC-like"/>
</dbReference>
<evidence type="ECO:0000256" key="2">
    <source>
        <dbReference type="ARBA" id="ARBA00007935"/>
    </source>
</evidence>
<keyword evidence="4" id="KW-1003">Cell membrane</keyword>
<keyword evidence="3" id="KW-0813">Transport</keyword>
<dbReference type="InterPro" id="IPR000522">
    <property type="entry name" value="ABC_transptr_permease_BtuC"/>
</dbReference>
<evidence type="ECO:0000256" key="3">
    <source>
        <dbReference type="ARBA" id="ARBA00022448"/>
    </source>
</evidence>
<keyword evidence="7" id="KW-0472">Membrane</keyword>
<evidence type="ECO:0000256" key="1">
    <source>
        <dbReference type="ARBA" id="ARBA00004651"/>
    </source>
</evidence>
<name>A0A6S6R6B6_9FIRM</name>
<organism evidence="8 9">
    <name type="scientific">Anaerocolumna cellulosilytica</name>
    <dbReference type="NCBI Taxonomy" id="433286"/>
    <lineage>
        <taxon>Bacteria</taxon>
        <taxon>Bacillati</taxon>
        <taxon>Bacillota</taxon>
        <taxon>Clostridia</taxon>
        <taxon>Lachnospirales</taxon>
        <taxon>Lachnospiraceae</taxon>
        <taxon>Anaerocolumna</taxon>
    </lineage>
</organism>
<dbReference type="FunFam" id="1.10.3470.10:FF:000001">
    <property type="entry name" value="Vitamin B12 ABC transporter permease BtuC"/>
    <property type="match status" value="1"/>
</dbReference>
<dbReference type="AlphaFoldDB" id="A0A6S6R6B6"/>
<evidence type="ECO:0000256" key="6">
    <source>
        <dbReference type="ARBA" id="ARBA00022989"/>
    </source>
</evidence>
<accession>A0A6S6R6B6</accession>
<gene>
    <name evidence="8" type="ORF">acsn021_21400</name>
</gene>
<keyword evidence="5" id="KW-0812">Transmembrane</keyword>
<evidence type="ECO:0000313" key="8">
    <source>
        <dbReference type="EMBL" id="BCJ94571.1"/>
    </source>
</evidence>
<sequence>MRKRIIVLIALLVLSVVATISIGSANVAISKVYTVLIDAIFKYKSNLGELYTTSDFQIIWNIRLPRVLMGLIVGAGLSICGMAMQALLLNPIADPYILGVSSGASAGASLALLFPIGILAGGYQVTAFAMIGALTSSLLVYSMARIGSGGRIQPVSMLLSGMAVNAMMSAMTSFFIFIAKSNEGIAAVYNWQMGSIASAQWKTLLLPMLAVVIAGIVFIIKSQSFHLLMAGEDEANALGLNVSRFRVTMTLFIAFVIATLVSVTGIVGFVGLIIPHVTRMLCKSNNSKTVFIYCSILGGMFVMWADAAARGLFGAAEVPLGIITAFIGGPFFLYLMIMKNKKGRE</sequence>
<comment type="subcellular location">
    <subcellularLocation>
        <location evidence="1">Cell membrane</location>
        <topology evidence="1">Multi-pass membrane protein</topology>
    </subcellularLocation>
</comment>
<dbReference type="CDD" id="cd06550">
    <property type="entry name" value="TM_ABC_iron-siderophores_like"/>
    <property type="match status" value="1"/>
</dbReference>
<keyword evidence="6" id="KW-1133">Transmembrane helix</keyword>
<comment type="similarity">
    <text evidence="2">Belongs to the binding-protein-dependent transport system permease family. FecCD subfamily.</text>
</comment>
<dbReference type="Proteomes" id="UP000515561">
    <property type="component" value="Chromosome"/>
</dbReference>
<evidence type="ECO:0000256" key="5">
    <source>
        <dbReference type="ARBA" id="ARBA00022692"/>
    </source>
</evidence>
<dbReference type="KEGG" id="acel:acsn021_21400"/>